<dbReference type="Proteomes" id="UP000314294">
    <property type="component" value="Unassembled WGS sequence"/>
</dbReference>
<dbReference type="EMBL" id="SRLO01000137">
    <property type="protein sequence ID" value="TNN72450.1"/>
    <property type="molecule type" value="Genomic_DNA"/>
</dbReference>
<evidence type="ECO:0000313" key="3">
    <source>
        <dbReference type="Proteomes" id="UP000314294"/>
    </source>
</evidence>
<proteinExistence type="predicted"/>
<accession>A0A4Z2I3Q6</accession>
<feature type="region of interest" description="Disordered" evidence="1">
    <location>
        <begin position="1"/>
        <end position="21"/>
    </location>
</feature>
<name>A0A4Z2I3Q6_9TELE</name>
<sequence>MSATAALNPEQERRWKAWPGFSGASKEGAFPGLYKTKHRESTQHGVCLSQHAKVVAAPRKQFGSPPNSREKYRRCSSYVVESGESDSKGCPEAAHKMTANGTVRLPQRQTALKEEKNKNKENIPPAFLRLFLCNRKPCDD</sequence>
<organism evidence="2 3">
    <name type="scientific">Liparis tanakae</name>
    <name type="common">Tanaka's snailfish</name>
    <dbReference type="NCBI Taxonomy" id="230148"/>
    <lineage>
        <taxon>Eukaryota</taxon>
        <taxon>Metazoa</taxon>
        <taxon>Chordata</taxon>
        <taxon>Craniata</taxon>
        <taxon>Vertebrata</taxon>
        <taxon>Euteleostomi</taxon>
        <taxon>Actinopterygii</taxon>
        <taxon>Neopterygii</taxon>
        <taxon>Teleostei</taxon>
        <taxon>Neoteleostei</taxon>
        <taxon>Acanthomorphata</taxon>
        <taxon>Eupercaria</taxon>
        <taxon>Perciformes</taxon>
        <taxon>Cottioidei</taxon>
        <taxon>Cottales</taxon>
        <taxon>Liparidae</taxon>
        <taxon>Liparis</taxon>
    </lineage>
</organism>
<evidence type="ECO:0000256" key="1">
    <source>
        <dbReference type="SAM" id="MobiDB-lite"/>
    </source>
</evidence>
<comment type="caution">
    <text evidence="2">The sequence shown here is derived from an EMBL/GenBank/DDBJ whole genome shotgun (WGS) entry which is preliminary data.</text>
</comment>
<keyword evidence="3" id="KW-1185">Reference proteome</keyword>
<evidence type="ECO:0000313" key="2">
    <source>
        <dbReference type="EMBL" id="TNN72450.1"/>
    </source>
</evidence>
<gene>
    <name evidence="2" type="ORF">EYF80_017376</name>
</gene>
<dbReference type="AlphaFoldDB" id="A0A4Z2I3Q6"/>
<protein>
    <submittedName>
        <fullName evidence="2">Uncharacterized protein</fullName>
    </submittedName>
</protein>
<reference evidence="2 3" key="1">
    <citation type="submission" date="2019-03" db="EMBL/GenBank/DDBJ databases">
        <title>First draft genome of Liparis tanakae, snailfish: a comprehensive survey of snailfish specific genes.</title>
        <authorList>
            <person name="Kim W."/>
            <person name="Song I."/>
            <person name="Jeong J.-H."/>
            <person name="Kim D."/>
            <person name="Kim S."/>
            <person name="Ryu S."/>
            <person name="Song J.Y."/>
            <person name="Lee S.K."/>
        </authorList>
    </citation>
    <scope>NUCLEOTIDE SEQUENCE [LARGE SCALE GENOMIC DNA]</scope>
    <source>
        <tissue evidence="2">Muscle</tissue>
    </source>
</reference>